<sequence>MTSFEEIYKGCQTEEEDTLIMESWKDMYKQCTKENNHEEYIKVSEIASRFPQNFREDSDLIYQIKTMADLTVRIEIPLDTKTRRNGTGFVQKIRSQKGNSCPDKTCPMNGSCHKWAIATVTTVYHVINSKDPKKAMQEELADRAVVKVFTGEADGADEDCGKILKGFKLVDSDKEINNFDWCAFECVSHDDDVIFELEASLKIHEDMQRKTYDKYKQEDKRLIVIVGYPHGGPKRMSYCEPKTGHVNRCILKEVRDTQEWCCYSYTAATCRGSSGSPVFILGQPLCGFGYWFGHPHNHSAWRDSEKSSLSSIGVDHLKVDNVGVNNRS</sequence>
<dbReference type="AlphaFoldDB" id="A0AAV2HZ47"/>
<protein>
    <submittedName>
        <fullName evidence="1">Uncharacterized protein</fullName>
    </submittedName>
</protein>
<gene>
    <name evidence="1" type="ORF">GSLYS_00012144001</name>
</gene>
<dbReference type="EMBL" id="CAXITT010000294">
    <property type="protein sequence ID" value="CAL1538323.1"/>
    <property type="molecule type" value="Genomic_DNA"/>
</dbReference>
<organism evidence="1 2">
    <name type="scientific">Lymnaea stagnalis</name>
    <name type="common">Great pond snail</name>
    <name type="synonym">Helix stagnalis</name>
    <dbReference type="NCBI Taxonomy" id="6523"/>
    <lineage>
        <taxon>Eukaryota</taxon>
        <taxon>Metazoa</taxon>
        <taxon>Spiralia</taxon>
        <taxon>Lophotrochozoa</taxon>
        <taxon>Mollusca</taxon>
        <taxon>Gastropoda</taxon>
        <taxon>Heterobranchia</taxon>
        <taxon>Euthyneura</taxon>
        <taxon>Panpulmonata</taxon>
        <taxon>Hygrophila</taxon>
        <taxon>Lymnaeoidea</taxon>
        <taxon>Lymnaeidae</taxon>
        <taxon>Lymnaea</taxon>
    </lineage>
</organism>
<accession>A0AAV2HZ47</accession>
<keyword evidence="2" id="KW-1185">Reference proteome</keyword>
<name>A0AAV2HZ47_LYMST</name>
<comment type="caution">
    <text evidence="1">The sequence shown here is derived from an EMBL/GenBank/DDBJ whole genome shotgun (WGS) entry which is preliminary data.</text>
</comment>
<reference evidence="1 2" key="1">
    <citation type="submission" date="2024-04" db="EMBL/GenBank/DDBJ databases">
        <authorList>
            <consortium name="Genoscope - CEA"/>
            <person name="William W."/>
        </authorList>
    </citation>
    <scope>NUCLEOTIDE SEQUENCE [LARGE SCALE GENOMIC DNA]</scope>
</reference>
<proteinExistence type="predicted"/>
<dbReference type="Proteomes" id="UP001497497">
    <property type="component" value="Unassembled WGS sequence"/>
</dbReference>
<dbReference type="SUPFAM" id="SSF50494">
    <property type="entry name" value="Trypsin-like serine proteases"/>
    <property type="match status" value="1"/>
</dbReference>
<dbReference type="InterPro" id="IPR009003">
    <property type="entry name" value="Peptidase_S1_PA"/>
</dbReference>
<evidence type="ECO:0000313" key="2">
    <source>
        <dbReference type="Proteomes" id="UP001497497"/>
    </source>
</evidence>
<evidence type="ECO:0000313" key="1">
    <source>
        <dbReference type="EMBL" id="CAL1538323.1"/>
    </source>
</evidence>